<protein>
    <recommendedName>
        <fullName evidence="1">Glutamine amidotransferase domain-containing protein</fullName>
    </recommendedName>
</protein>
<evidence type="ECO:0000313" key="3">
    <source>
        <dbReference type="Proteomes" id="UP000325797"/>
    </source>
</evidence>
<dbReference type="InterPro" id="IPR044992">
    <property type="entry name" value="ChyE-like"/>
</dbReference>
<name>A0A5J6NA51_9PROT</name>
<dbReference type="PANTHER" id="PTHR42695">
    <property type="entry name" value="GLUTAMINE AMIDOTRANSFERASE YLR126C-RELATED"/>
    <property type="match status" value="1"/>
</dbReference>
<dbReference type="SUPFAM" id="SSF52317">
    <property type="entry name" value="Class I glutamine amidotransferase-like"/>
    <property type="match status" value="1"/>
</dbReference>
<dbReference type="Pfam" id="PF00117">
    <property type="entry name" value="GATase"/>
    <property type="match status" value="1"/>
</dbReference>
<dbReference type="InterPro" id="IPR017926">
    <property type="entry name" value="GATASE"/>
</dbReference>
<dbReference type="KEGG" id="hadh:FRZ61_44770"/>
<gene>
    <name evidence="2" type="ORF">FRZ61_44770</name>
</gene>
<reference evidence="2 3" key="1">
    <citation type="submission" date="2019-08" db="EMBL/GenBank/DDBJ databases">
        <title>Hyperibacter terrae gen. nov., sp. nov. and Hyperibacter viscosus sp. nov., two new members in the family Rhodospirillaceae isolated from the rhizosphere of Hypericum perforatum.</title>
        <authorList>
            <person name="Noviana Z."/>
        </authorList>
    </citation>
    <scope>NUCLEOTIDE SEQUENCE [LARGE SCALE GENOMIC DNA]</scope>
    <source>
        <strain evidence="2 3">R5959</strain>
    </source>
</reference>
<dbReference type="AlphaFoldDB" id="A0A5J6NA51"/>
<organism evidence="2 3">
    <name type="scientific">Hypericibacter adhaerens</name>
    <dbReference type="NCBI Taxonomy" id="2602016"/>
    <lineage>
        <taxon>Bacteria</taxon>
        <taxon>Pseudomonadati</taxon>
        <taxon>Pseudomonadota</taxon>
        <taxon>Alphaproteobacteria</taxon>
        <taxon>Rhodospirillales</taxon>
        <taxon>Dongiaceae</taxon>
        <taxon>Hypericibacter</taxon>
    </lineage>
</organism>
<proteinExistence type="predicted"/>
<feature type="domain" description="Glutamine amidotransferase" evidence="1">
    <location>
        <begin position="57"/>
        <end position="198"/>
    </location>
</feature>
<dbReference type="PANTHER" id="PTHR42695:SF5">
    <property type="entry name" value="GLUTAMINE AMIDOTRANSFERASE YLR126C-RELATED"/>
    <property type="match status" value="1"/>
</dbReference>
<dbReference type="PROSITE" id="PS51273">
    <property type="entry name" value="GATASE_TYPE_1"/>
    <property type="match status" value="1"/>
</dbReference>
<evidence type="ECO:0000313" key="2">
    <source>
        <dbReference type="EMBL" id="QEX24536.1"/>
    </source>
</evidence>
<dbReference type="InterPro" id="IPR029062">
    <property type="entry name" value="Class_I_gatase-like"/>
</dbReference>
<evidence type="ECO:0000259" key="1">
    <source>
        <dbReference type="Pfam" id="PF00117"/>
    </source>
</evidence>
<accession>A0A5J6NA51</accession>
<sequence length="266" mass="29310">MLATACPQRTRHPESIMRILVFQHIACEHPGIFRDFLKSDGIAWDAVELDEGQPIPPLDRYDALWVMGGPMDVWQTDQHPWLVPEKAAIRQAVLGRRLPYLGMCLGHQLLADALDGACKLMAKPEIGVLGIETTKEAHRDALFRGLPAKAKALQWHSVEVTKLPANATVLARSPDCAVEAMRVGDQAWGIQYHVEITAETVPQWGCVPEYAKALADRLGADALPKMEAEAKRELPAMTLAARRLYDNFMAVARSHKAARGAGRAAQ</sequence>
<dbReference type="GO" id="GO:0005829">
    <property type="term" value="C:cytosol"/>
    <property type="evidence" value="ECO:0007669"/>
    <property type="project" value="TreeGrafter"/>
</dbReference>
<keyword evidence="3" id="KW-1185">Reference proteome</keyword>
<dbReference type="EMBL" id="CP042582">
    <property type="protein sequence ID" value="QEX24536.1"/>
    <property type="molecule type" value="Genomic_DNA"/>
</dbReference>
<dbReference type="Gene3D" id="3.40.50.880">
    <property type="match status" value="1"/>
</dbReference>
<dbReference type="CDD" id="cd01741">
    <property type="entry name" value="GATase1_1"/>
    <property type="match status" value="1"/>
</dbReference>
<dbReference type="Proteomes" id="UP000325797">
    <property type="component" value="Chromosome"/>
</dbReference>